<evidence type="ECO:0000259" key="1">
    <source>
        <dbReference type="Pfam" id="PF14522"/>
    </source>
</evidence>
<dbReference type="EMBL" id="FZMP01000214">
    <property type="protein sequence ID" value="SNQ62286.1"/>
    <property type="molecule type" value="Genomic_DNA"/>
</dbReference>
<dbReference type="Proteomes" id="UP000218615">
    <property type="component" value="Unassembled WGS sequence"/>
</dbReference>
<evidence type="ECO:0000313" key="3">
    <source>
        <dbReference type="Proteomes" id="UP000218615"/>
    </source>
</evidence>
<accession>A0A284VSM8</accession>
<proteinExistence type="predicted"/>
<dbReference type="RefSeq" id="WP_096206874.1">
    <property type="nucleotide sequence ID" value="NZ_FZMP01000214.1"/>
</dbReference>
<protein>
    <recommendedName>
        <fullName evidence="1">Cytochrome c7-like domain-containing protein</fullName>
    </recommendedName>
</protein>
<evidence type="ECO:0000313" key="2">
    <source>
        <dbReference type="EMBL" id="SNQ62286.1"/>
    </source>
</evidence>
<dbReference type="OrthoDB" id="377758at2157"/>
<dbReference type="SUPFAM" id="SSF48695">
    <property type="entry name" value="Multiheme cytochromes"/>
    <property type="match status" value="1"/>
</dbReference>
<sequence>MNKKLYVITILAIVITALSQTISFIGGEHKFYQTVQDKCTKCHGDIKSQLSSSAIHSSYSCTFCHRKSTTNHTNTKPICQDCHEVSLNDTLEAHGDFASLGPEGCIACHTTYNTVVNYSRPAYIDYDIINSSGEWTITNFTTIGALDLSYNTQRDGGNHDLKENISCRDCHSDIFDAVSTGGHAVVLGKDGRQTLTHNTGNYTTLKAWCLSCHNGSDPKFPTKQHSARKTTCDECHEAYGGSHPYNVYANVKSVPHLYRSLVCIACKSAGWPAPNVTMHFRVHQEPYFDVTTW</sequence>
<reference evidence="3" key="1">
    <citation type="submission" date="2017-06" db="EMBL/GenBank/DDBJ databases">
        <authorList>
            <person name="Cremers G."/>
        </authorList>
    </citation>
    <scope>NUCLEOTIDE SEQUENCE [LARGE SCALE GENOMIC DNA]</scope>
</reference>
<organism evidence="2 3">
    <name type="scientific">Candidatus Methanoperedens nitratireducens</name>
    <dbReference type="NCBI Taxonomy" id="1392998"/>
    <lineage>
        <taxon>Archaea</taxon>
        <taxon>Methanobacteriati</taxon>
        <taxon>Methanobacteriota</taxon>
        <taxon>Stenosarchaea group</taxon>
        <taxon>Methanomicrobia</taxon>
        <taxon>Methanosarcinales</taxon>
        <taxon>ANME-2 cluster</taxon>
        <taxon>Candidatus Methanoperedentaceae</taxon>
        <taxon>Candidatus Methanoperedens</taxon>
    </lineage>
</organism>
<dbReference type="Gene3D" id="3.90.10.10">
    <property type="entry name" value="Cytochrome C3"/>
    <property type="match status" value="2"/>
</dbReference>
<name>A0A284VSM8_9EURY</name>
<feature type="domain" description="Cytochrome c7-like" evidence="1">
    <location>
        <begin position="162"/>
        <end position="237"/>
    </location>
</feature>
<dbReference type="InterPro" id="IPR029467">
    <property type="entry name" value="Cyt_c7-like"/>
</dbReference>
<dbReference type="Pfam" id="PF14522">
    <property type="entry name" value="Cytochrome_C7"/>
    <property type="match status" value="1"/>
</dbReference>
<keyword evidence="3" id="KW-1185">Reference proteome</keyword>
<dbReference type="InterPro" id="IPR036280">
    <property type="entry name" value="Multihaem_cyt_sf"/>
</dbReference>
<gene>
    <name evidence="2" type="ORF">MNV_660024</name>
</gene>
<dbReference type="AlphaFoldDB" id="A0A284VSM8"/>